<accession>G0HWB3</accession>
<dbReference type="STRING" id="634497.HAH_0917"/>
<dbReference type="HOGENOM" id="CLU_3147851_0_0_2"/>
<evidence type="ECO:0000313" key="2">
    <source>
        <dbReference type="Proteomes" id="UP000005629"/>
    </source>
</evidence>
<dbReference type="Proteomes" id="UP000005629">
    <property type="component" value="Chromosome I"/>
</dbReference>
<reference evidence="1 2" key="1">
    <citation type="journal article" date="2011" name="J. Bacteriol.">
        <title>Complete genome sequence of Haloarcula hispanica, a model haloarchaeon for studying genetics, metabolism, and virus-host interaction.</title>
        <authorList>
            <person name="Liu H."/>
            <person name="Wu Z."/>
            <person name="Li M."/>
            <person name="Zhang F."/>
            <person name="Zheng H."/>
            <person name="Han J."/>
            <person name="Liu J."/>
            <person name="Zhou J."/>
            <person name="Wang S."/>
            <person name="Xiang H."/>
        </authorList>
    </citation>
    <scope>NUCLEOTIDE SEQUENCE [LARGE SCALE GENOMIC DNA]</scope>
    <source>
        <strain evidence="2">ATCC 33960 / DSM 4426 / JCM 8911 / NBRC 102182 / NCIMB 2187 / VKM B-1755</strain>
    </source>
</reference>
<evidence type="ECO:0000313" key="1">
    <source>
        <dbReference type="EMBL" id="AEM56535.1"/>
    </source>
</evidence>
<sequence length="48" mass="4910">MGTVDVSPILGHQRWADSPDVIDQSGCGVGETASDWLGGAFVGASAEY</sequence>
<protein>
    <submittedName>
        <fullName evidence="1">Uncharacterized protein</fullName>
    </submittedName>
</protein>
<gene>
    <name evidence="1" type="ordered locus">HAH_0917</name>
</gene>
<dbReference type="EMBL" id="CP002921">
    <property type="protein sequence ID" value="AEM56535.1"/>
    <property type="molecule type" value="Genomic_DNA"/>
</dbReference>
<dbReference type="KEGG" id="hhi:HAH_0917"/>
<name>G0HWB3_HALHT</name>
<organism evidence="1 2">
    <name type="scientific">Haloarcula hispanica (strain ATCC 33960 / DSM 4426 / JCM 8911 / NBRC 102182 / NCIMB 2187 / VKM B-1755)</name>
    <dbReference type="NCBI Taxonomy" id="634497"/>
    <lineage>
        <taxon>Archaea</taxon>
        <taxon>Methanobacteriati</taxon>
        <taxon>Methanobacteriota</taxon>
        <taxon>Stenosarchaea group</taxon>
        <taxon>Halobacteria</taxon>
        <taxon>Halobacteriales</taxon>
        <taxon>Haloarculaceae</taxon>
        <taxon>Haloarcula</taxon>
    </lineage>
</organism>
<proteinExistence type="predicted"/>
<dbReference type="AlphaFoldDB" id="G0HWB3"/>